<keyword evidence="3" id="KW-1003">Cell membrane</keyword>
<protein>
    <submittedName>
        <fullName evidence="9">MMPL family transporter</fullName>
    </submittedName>
</protein>
<dbReference type="InterPro" id="IPR050545">
    <property type="entry name" value="Mycobact_MmpL"/>
</dbReference>
<keyword evidence="6 7" id="KW-0472">Membrane</keyword>
<accession>A0ABX0ZTP7</accession>
<feature type="transmembrane region" description="Helical" evidence="7">
    <location>
        <begin position="559"/>
        <end position="577"/>
    </location>
</feature>
<dbReference type="Proteomes" id="UP000734511">
    <property type="component" value="Unassembled WGS sequence"/>
</dbReference>
<organism evidence="9 10">
    <name type="scientific">Actinacidiphila epipremni</name>
    <dbReference type="NCBI Taxonomy" id="2053013"/>
    <lineage>
        <taxon>Bacteria</taxon>
        <taxon>Bacillati</taxon>
        <taxon>Actinomycetota</taxon>
        <taxon>Actinomycetes</taxon>
        <taxon>Kitasatosporales</taxon>
        <taxon>Streptomycetaceae</taxon>
        <taxon>Actinacidiphila</taxon>
    </lineage>
</organism>
<keyword evidence="5 7" id="KW-1133">Transmembrane helix</keyword>
<feature type="transmembrane region" description="Helical" evidence="7">
    <location>
        <begin position="597"/>
        <end position="619"/>
    </location>
</feature>
<dbReference type="SUPFAM" id="SSF82866">
    <property type="entry name" value="Multidrug efflux transporter AcrB transmembrane domain"/>
    <property type="match status" value="2"/>
</dbReference>
<feature type="transmembrane region" description="Helical" evidence="7">
    <location>
        <begin position="180"/>
        <end position="202"/>
    </location>
</feature>
<evidence type="ECO:0000256" key="1">
    <source>
        <dbReference type="ARBA" id="ARBA00004651"/>
    </source>
</evidence>
<keyword evidence="4 7" id="KW-0812">Transmembrane</keyword>
<sequence length="721" mass="74553">MAARLAALTCRRPWRTVLVAVLLAAVAAAGSYDLGQRLSLGGYIADSGEAAHADRWLAGHFAAGEPQLVFLARAEGGVDAPAAVAEGRRVAAQIAAAPDVTAVHAYWNSPAPALRSRDGRAALLTVRLRGDDTSSTYASQRVVAAFAGRHGPLDLTPTGSGPARTEIVTQTRADVSRAEFLGGPLTLAILVAALGSLVAGLLPVAVGGFAVAGTLLVLRLYAALSPVSILTMNLTTSLGFGLAVDYCLLIVSRYREECLPGRPRQEAVAAAVRTAGRTVLFSALTVASCAAALLLAPLYFLSSMAVAVIAVTVLAALAAVGLLPALLLLAGGQLDRFDPFAPLRRRFAARFGSPWHRLAHTVMRRPAVWLAAVCALLGALALPALGAHMTLSDERVLPPHSPVQTAARQIDAAFDAPALHPVRVAFPRARPHDAAVAGYLAHASQLPGVARVAGPTGLVEHGRVVDPAPGAEHTGPAGTFAEVVPTGAYDSGQVQALVRALRADAPGPQVLVGGTAASLTDTEQAVTGRLPWVLGIVAACMALFLFLFTGSLVVPLKALAMSALGLAATLGFLVLVFQQGHLRGLFGEATVDGRLEISTPVLAAVIVFVLTVDYEVFLLSRVQEEYRACGDIRAAVAHGLRGTGGLLTSAALVLAVLMAMMAASQVQVTKLFGVGVAFALVLDAVVVRALLVPAVMKLAGRANWWAPKALSRLHARLGVRA</sequence>
<evidence type="ECO:0000256" key="4">
    <source>
        <dbReference type="ARBA" id="ARBA00022692"/>
    </source>
</evidence>
<feature type="transmembrane region" description="Helical" evidence="7">
    <location>
        <begin position="279"/>
        <end position="300"/>
    </location>
</feature>
<evidence type="ECO:0000313" key="9">
    <source>
        <dbReference type="EMBL" id="NJP46147.1"/>
    </source>
</evidence>
<gene>
    <name evidence="9" type="ORF">HCN08_22465</name>
</gene>
<feature type="transmembrane region" description="Helical" evidence="7">
    <location>
        <begin position="640"/>
        <end position="665"/>
    </location>
</feature>
<name>A0ABX0ZTP7_9ACTN</name>
<feature type="transmembrane region" description="Helical" evidence="7">
    <location>
        <begin position="306"/>
        <end position="330"/>
    </location>
</feature>
<dbReference type="Gene3D" id="1.20.1640.10">
    <property type="entry name" value="Multidrug efflux transporter AcrB transmembrane domain"/>
    <property type="match status" value="2"/>
</dbReference>
<feature type="transmembrane region" description="Helical" evidence="7">
    <location>
        <begin position="671"/>
        <end position="691"/>
    </location>
</feature>
<dbReference type="PANTHER" id="PTHR33406:SF11">
    <property type="entry name" value="MEMBRANE PROTEIN SCO6666-RELATED"/>
    <property type="match status" value="1"/>
</dbReference>
<dbReference type="Pfam" id="PF03176">
    <property type="entry name" value="MMPL"/>
    <property type="match status" value="2"/>
</dbReference>
<reference evidence="9 10" key="1">
    <citation type="submission" date="2020-03" db="EMBL/GenBank/DDBJ databases">
        <title>WGS of actinomycetes isolated from Thailand.</title>
        <authorList>
            <person name="Thawai C."/>
        </authorList>
    </citation>
    <scope>NUCLEOTIDE SEQUENCE [LARGE SCALE GENOMIC DNA]</scope>
    <source>
        <strain evidence="9 10">PRB2-1</strain>
    </source>
</reference>
<comment type="similarity">
    <text evidence="2">Belongs to the resistance-nodulation-cell division (RND) (TC 2.A.6) family. MmpL subfamily.</text>
</comment>
<feature type="transmembrane region" description="Helical" evidence="7">
    <location>
        <begin position="532"/>
        <end position="554"/>
    </location>
</feature>
<dbReference type="EMBL" id="JAATEJ010000019">
    <property type="protein sequence ID" value="NJP46147.1"/>
    <property type="molecule type" value="Genomic_DNA"/>
</dbReference>
<proteinExistence type="inferred from homology"/>
<feature type="transmembrane region" description="Helical" evidence="7">
    <location>
        <begin position="367"/>
        <end position="391"/>
    </location>
</feature>
<keyword evidence="10" id="KW-1185">Reference proteome</keyword>
<evidence type="ECO:0000313" key="10">
    <source>
        <dbReference type="Proteomes" id="UP000734511"/>
    </source>
</evidence>
<evidence type="ECO:0000256" key="7">
    <source>
        <dbReference type="SAM" id="Phobius"/>
    </source>
</evidence>
<dbReference type="RefSeq" id="WP_167984993.1">
    <property type="nucleotide sequence ID" value="NZ_JAATEJ010000019.1"/>
</dbReference>
<comment type="caution">
    <text evidence="9">The sequence shown here is derived from an EMBL/GenBank/DDBJ whole genome shotgun (WGS) entry which is preliminary data.</text>
</comment>
<dbReference type="InterPro" id="IPR004869">
    <property type="entry name" value="MMPL_dom"/>
</dbReference>
<feature type="domain" description="Membrane transport protein MMPL" evidence="8">
    <location>
        <begin position="82"/>
        <end position="367"/>
    </location>
</feature>
<evidence type="ECO:0000256" key="6">
    <source>
        <dbReference type="ARBA" id="ARBA00023136"/>
    </source>
</evidence>
<comment type="subcellular location">
    <subcellularLocation>
        <location evidence="1">Cell membrane</location>
        <topology evidence="1">Multi-pass membrane protein</topology>
    </subcellularLocation>
</comment>
<evidence type="ECO:0000256" key="3">
    <source>
        <dbReference type="ARBA" id="ARBA00022475"/>
    </source>
</evidence>
<evidence type="ECO:0000259" key="8">
    <source>
        <dbReference type="Pfam" id="PF03176"/>
    </source>
</evidence>
<feature type="domain" description="Membrane transport protein MMPL" evidence="8">
    <location>
        <begin position="493"/>
        <end position="708"/>
    </location>
</feature>
<evidence type="ECO:0000256" key="5">
    <source>
        <dbReference type="ARBA" id="ARBA00022989"/>
    </source>
</evidence>
<dbReference type="PANTHER" id="PTHR33406">
    <property type="entry name" value="MEMBRANE PROTEIN MJ1562-RELATED"/>
    <property type="match status" value="1"/>
</dbReference>
<evidence type="ECO:0000256" key="2">
    <source>
        <dbReference type="ARBA" id="ARBA00010157"/>
    </source>
</evidence>